<accession>A0ABT0MG93</accession>
<sequence length="170" mass="18063">MQPAHAQTPTDIEISQIKSLLGFTPDVTRKVVRASFDSQPELKRYDAAQQDCLLDALQPEVEGKLSEAFGDLFEDSETVAAWLRFAGTPGGAKLTGAMRAGVDAMINGGTAPNPFGTVSGMTAAERADVAAFMESPAAGVLKKDFPDLEKPVAFGQDAARKCGIDEWNES</sequence>
<evidence type="ECO:0000313" key="2">
    <source>
        <dbReference type="Proteomes" id="UP001431217"/>
    </source>
</evidence>
<organism evidence="1 2">
    <name type="scientific">Luteimonas galliterrae</name>
    <dbReference type="NCBI Taxonomy" id="2940486"/>
    <lineage>
        <taxon>Bacteria</taxon>
        <taxon>Pseudomonadati</taxon>
        <taxon>Pseudomonadota</taxon>
        <taxon>Gammaproteobacteria</taxon>
        <taxon>Lysobacterales</taxon>
        <taxon>Lysobacteraceae</taxon>
        <taxon>Luteimonas</taxon>
    </lineage>
</organism>
<dbReference type="EMBL" id="JAMBEP010000001">
    <property type="protein sequence ID" value="MCL1633683.1"/>
    <property type="molecule type" value="Genomic_DNA"/>
</dbReference>
<dbReference type="Proteomes" id="UP001431217">
    <property type="component" value="Unassembled WGS sequence"/>
</dbReference>
<evidence type="ECO:0008006" key="3">
    <source>
        <dbReference type="Google" id="ProtNLM"/>
    </source>
</evidence>
<name>A0ABT0MG93_9GAMM</name>
<comment type="caution">
    <text evidence="1">The sequence shown here is derived from an EMBL/GenBank/DDBJ whole genome shotgun (WGS) entry which is preliminary data.</text>
</comment>
<reference evidence="1 2" key="1">
    <citation type="submission" date="2022-05" db="EMBL/GenBank/DDBJ databases">
        <title>Luteimonas sp. SX5, whole genome shotgun sequencing project.</title>
        <authorList>
            <person name="Zhao G."/>
            <person name="Shen L."/>
        </authorList>
    </citation>
    <scope>NUCLEOTIDE SEQUENCE [LARGE SCALE GENOMIC DNA]</scope>
    <source>
        <strain evidence="1 2">SX5</strain>
    </source>
</reference>
<keyword evidence="2" id="KW-1185">Reference proteome</keyword>
<gene>
    <name evidence="1" type="ORF">M2650_03360</name>
</gene>
<protein>
    <recommendedName>
        <fullName evidence="3">DUF2059 domain-containing protein</fullName>
    </recommendedName>
</protein>
<evidence type="ECO:0000313" key="1">
    <source>
        <dbReference type="EMBL" id="MCL1633683.1"/>
    </source>
</evidence>
<proteinExistence type="predicted"/>